<dbReference type="InterPro" id="IPR002925">
    <property type="entry name" value="Dienelactn_hydro"/>
</dbReference>
<evidence type="ECO:0000313" key="7">
    <source>
        <dbReference type="Proteomes" id="UP000257014"/>
    </source>
</evidence>
<dbReference type="RefSeq" id="WP_061570349.1">
    <property type="nucleotide sequence ID" value="NZ_LQYT01000147.1"/>
</dbReference>
<protein>
    <submittedName>
        <fullName evidence="4">Carboxylesterase</fullName>
        <ecNumber evidence="4">3.1.1.1</ecNumber>
    </submittedName>
</protein>
<evidence type="ECO:0000256" key="1">
    <source>
        <dbReference type="ARBA" id="ARBA00022729"/>
    </source>
</evidence>
<gene>
    <name evidence="4" type="ORF">B4135_4276</name>
    <name evidence="5" type="ORF">C6P37_10370</name>
</gene>
<dbReference type="PANTHER" id="PTHR43037:SF5">
    <property type="entry name" value="FERULOYL ESTERASE"/>
    <property type="match status" value="1"/>
</dbReference>
<evidence type="ECO:0000313" key="6">
    <source>
        <dbReference type="Proteomes" id="UP000075683"/>
    </source>
</evidence>
<sequence length="201" mass="22401">MKHFYRRGKRDGSPVLLLLHGTGGNECDLLPLANILDPEAGVLGVRGEVSENGMARFFRRIREGVFDVEDLVFRTRRLAEFLDSAAEQYAFDRKRVIAVGYSNGANMAASLLFHIPGSLKGALLFHPMVPRRGIPLPDLSGTKVWIAAGEADPICPKEEAEELESLLRDAGSDVTVHWEKGGHSIKKSEVEQARQWYQKQF</sequence>
<proteinExistence type="predicted"/>
<evidence type="ECO:0000259" key="3">
    <source>
        <dbReference type="Pfam" id="PF01738"/>
    </source>
</evidence>
<name>A0A150L5M6_9BACI</name>
<dbReference type="OrthoDB" id="9796570at2"/>
<dbReference type="Proteomes" id="UP000075683">
    <property type="component" value="Unassembled WGS sequence"/>
</dbReference>
<dbReference type="STRING" id="301148.B4135_4276"/>
<keyword evidence="1" id="KW-0732">Signal</keyword>
<dbReference type="PATRIC" id="fig|301148.3.peg.2672"/>
<dbReference type="GO" id="GO:0106435">
    <property type="term" value="F:carboxylesterase activity"/>
    <property type="evidence" value="ECO:0007669"/>
    <property type="project" value="UniProtKB-EC"/>
</dbReference>
<evidence type="ECO:0000256" key="2">
    <source>
        <dbReference type="ARBA" id="ARBA00022801"/>
    </source>
</evidence>
<organism evidence="4 6">
    <name type="scientific">Caldibacillus debilis</name>
    <dbReference type="NCBI Taxonomy" id="301148"/>
    <lineage>
        <taxon>Bacteria</taxon>
        <taxon>Bacillati</taxon>
        <taxon>Bacillota</taxon>
        <taxon>Bacilli</taxon>
        <taxon>Bacillales</taxon>
        <taxon>Bacillaceae</taxon>
        <taxon>Caldibacillus</taxon>
    </lineage>
</organism>
<dbReference type="EMBL" id="QEWE01000019">
    <property type="protein sequence ID" value="REJ27853.1"/>
    <property type="molecule type" value="Genomic_DNA"/>
</dbReference>
<evidence type="ECO:0000313" key="4">
    <source>
        <dbReference type="EMBL" id="KYD07595.1"/>
    </source>
</evidence>
<dbReference type="Gene3D" id="3.40.50.1820">
    <property type="entry name" value="alpha/beta hydrolase"/>
    <property type="match status" value="1"/>
</dbReference>
<dbReference type="AlphaFoldDB" id="A0A150L5M6"/>
<accession>A0A150L5M6</accession>
<dbReference type="EC" id="3.1.1.1" evidence="4"/>
<dbReference type="PANTHER" id="PTHR43037">
    <property type="entry name" value="UNNAMED PRODUCT-RELATED"/>
    <property type="match status" value="1"/>
</dbReference>
<dbReference type="EMBL" id="LQYT01000147">
    <property type="protein sequence ID" value="KYD07595.1"/>
    <property type="molecule type" value="Genomic_DNA"/>
</dbReference>
<dbReference type="InterPro" id="IPR050955">
    <property type="entry name" value="Plant_Biomass_Hydrol_Est"/>
</dbReference>
<dbReference type="Proteomes" id="UP000257014">
    <property type="component" value="Unassembled WGS sequence"/>
</dbReference>
<reference evidence="4 6" key="1">
    <citation type="submission" date="2016-01" db="EMBL/GenBank/DDBJ databases">
        <title>Draft Genome Sequences of Seven Thermophilic Sporeformers Isolated from Foods.</title>
        <authorList>
            <person name="Berendsen E.M."/>
            <person name="Wells-Bennik M.H."/>
            <person name="Krawcyk A.O."/>
            <person name="De Jong A."/>
            <person name="Holsappel S."/>
            <person name="Eijlander R.T."/>
            <person name="Kuipers O.P."/>
        </authorList>
    </citation>
    <scope>NUCLEOTIDE SEQUENCE [LARGE SCALE GENOMIC DNA]</scope>
    <source>
        <strain evidence="4 6">B4135</strain>
    </source>
</reference>
<dbReference type="Pfam" id="PF01738">
    <property type="entry name" value="DLH"/>
    <property type="match status" value="1"/>
</dbReference>
<keyword evidence="2 4" id="KW-0378">Hydrolase</keyword>
<dbReference type="InterPro" id="IPR029058">
    <property type="entry name" value="AB_hydrolase_fold"/>
</dbReference>
<dbReference type="SUPFAM" id="SSF53474">
    <property type="entry name" value="alpha/beta-Hydrolases"/>
    <property type="match status" value="1"/>
</dbReference>
<evidence type="ECO:0000313" key="5">
    <source>
        <dbReference type="EMBL" id="REJ27853.1"/>
    </source>
</evidence>
<comment type="caution">
    <text evidence="4">The sequence shown here is derived from an EMBL/GenBank/DDBJ whole genome shotgun (WGS) entry which is preliminary data.</text>
</comment>
<reference evidence="5 7" key="2">
    <citation type="submission" date="2018-03" db="EMBL/GenBank/DDBJ databases">
        <authorList>
            <person name="Keele B.F."/>
        </authorList>
    </citation>
    <scope>NUCLEOTIDE SEQUENCE [LARGE SCALE GENOMIC DNA]</scope>
    <source>
        <strain evidence="5">ZCTH4_d</strain>
    </source>
</reference>
<feature type="domain" description="Dienelactone hydrolase" evidence="3">
    <location>
        <begin position="78"/>
        <end position="184"/>
    </location>
</feature>